<organism evidence="5 6">
    <name type="scientific">Solitalea agri</name>
    <dbReference type="NCBI Taxonomy" id="2953739"/>
    <lineage>
        <taxon>Bacteria</taxon>
        <taxon>Pseudomonadati</taxon>
        <taxon>Bacteroidota</taxon>
        <taxon>Sphingobacteriia</taxon>
        <taxon>Sphingobacteriales</taxon>
        <taxon>Sphingobacteriaceae</taxon>
        <taxon>Solitalea</taxon>
    </lineage>
</organism>
<sequence length="840" mass="95192">MNDFLRTVRMLYNKQTNFLSLKAYDFIRVRVLSTLLFSLAFFNAALAQNNLKFSGTIEDCATKKPLANASIEFLSNTPGSKPMIGNSDQLGRFTITVPKNAVAIAVNLLGYEEFIADIKSLKQLSVKADTAFIENICLKAKTNELKEITVVGKKDLLELKNDRIVYDVKRDPKAAANNLQFLMSMQPFFSISPEGKLMYKDRVGNYLVYVDGRPSGLARYDPNAFLQLTQGRTVDHIEIITSPSAKYEMGGASIIIDVKTIKIENGYTVNLNTNADSFGGRSLGLSGLVRTGKWGFNFLSGLMKMANPSEYRNGFSNDYLNKTIVINTSKNENSNRSFNNSFAVSYELDKRHLFNVGASITKMSSLTNGLTTNNMFNAENVFLYNYTNNRNFKNDRDRYSIDADYLYTFKSDTLKKTSASLSGAYRYSDEESADLGTYLISGRAISSGQKTVQNGKDGEHTLQFDYSYTNKSKKEYTIETGLKFISRGNDEHQLYYPQNELSYFASIPTNTSDFDYDQQVYSGYLNFAKNYNKLKVSIGSRAEWNNTKGLPTSLDQHYQSFSSSYVYLMPVMNLFYLVNRSNRFSFSYKSDIQKPGSGLVNPNITVMNDRQIQYGNINLTPERKHVLNTDYAFMGKNGLNLNFTLSYEFCNNALERFSWMDADSITNTTWYNSATYQRIPLLIGVRKSFLDGKLSFSLSAMLMKTWFNNRLSELKSDALYSSFSGTLNYSFAKGPILYTRFSYDGSNTTLQNKMGSMFRNSMGLSHSFLNKKLGVSLSVTSPFQSRLITETNSYGLNFESYSSSVKENRQFSITLNYRFGKTSVPQRRNTKKINNDDLRN</sequence>
<dbReference type="Gene3D" id="2.40.170.20">
    <property type="entry name" value="TonB-dependent receptor, beta-barrel domain"/>
    <property type="match status" value="1"/>
</dbReference>
<keyword evidence="3" id="KW-0998">Cell outer membrane</keyword>
<keyword evidence="2" id="KW-0472">Membrane</keyword>
<comment type="subcellular location">
    <subcellularLocation>
        <location evidence="1">Cell outer membrane</location>
    </subcellularLocation>
</comment>
<evidence type="ECO:0000256" key="2">
    <source>
        <dbReference type="ARBA" id="ARBA00023136"/>
    </source>
</evidence>
<keyword evidence="6" id="KW-1185">Reference proteome</keyword>
<evidence type="ECO:0000313" key="6">
    <source>
        <dbReference type="Proteomes" id="UP001155182"/>
    </source>
</evidence>
<dbReference type="Pfam" id="PF14905">
    <property type="entry name" value="OMP_b-brl_3"/>
    <property type="match status" value="1"/>
</dbReference>
<dbReference type="EMBL" id="JAMWYS010000024">
    <property type="protein sequence ID" value="MCO4292464.1"/>
    <property type="molecule type" value="Genomic_DNA"/>
</dbReference>
<protein>
    <submittedName>
        <fullName evidence="5">Outer membrane beta-barrel protein</fullName>
    </submittedName>
</protein>
<proteinExistence type="predicted"/>
<evidence type="ECO:0000256" key="1">
    <source>
        <dbReference type="ARBA" id="ARBA00004442"/>
    </source>
</evidence>
<dbReference type="InterPro" id="IPR041700">
    <property type="entry name" value="OMP_b-brl_3"/>
</dbReference>
<evidence type="ECO:0000259" key="4">
    <source>
        <dbReference type="Pfam" id="PF14905"/>
    </source>
</evidence>
<dbReference type="AlphaFoldDB" id="A0A9X2JCF0"/>
<dbReference type="RefSeq" id="WP_252586885.1">
    <property type="nucleotide sequence ID" value="NZ_JAMWYS010000024.1"/>
</dbReference>
<feature type="domain" description="Outer membrane protein beta-barrel" evidence="4">
    <location>
        <begin position="416"/>
        <end position="817"/>
    </location>
</feature>
<dbReference type="Proteomes" id="UP001155182">
    <property type="component" value="Unassembled WGS sequence"/>
</dbReference>
<evidence type="ECO:0000313" key="5">
    <source>
        <dbReference type="EMBL" id="MCO4292464.1"/>
    </source>
</evidence>
<dbReference type="SUPFAM" id="SSF56935">
    <property type="entry name" value="Porins"/>
    <property type="match status" value="1"/>
</dbReference>
<dbReference type="GO" id="GO:0009279">
    <property type="term" value="C:cell outer membrane"/>
    <property type="evidence" value="ECO:0007669"/>
    <property type="project" value="UniProtKB-SubCell"/>
</dbReference>
<comment type="caution">
    <text evidence="5">The sequence shown here is derived from an EMBL/GenBank/DDBJ whole genome shotgun (WGS) entry which is preliminary data.</text>
</comment>
<evidence type="ECO:0000256" key="3">
    <source>
        <dbReference type="ARBA" id="ARBA00023237"/>
    </source>
</evidence>
<name>A0A9X2JCF0_9SPHI</name>
<reference evidence="5" key="1">
    <citation type="submission" date="2022-06" db="EMBL/GenBank/DDBJ databases">
        <title>Solitalea sp. MAHUQ-68 isolated from rhizospheric soil.</title>
        <authorList>
            <person name="Huq M.A."/>
        </authorList>
    </citation>
    <scope>NUCLEOTIDE SEQUENCE</scope>
    <source>
        <strain evidence="5">MAHUQ-68</strain>
    </source>
</reference>
<accession>A0A9X2JCF0</accession>
<gene>
    <name evidence="5" type="ORF">NF867_06300</name>
</gene>
<dbReference type="InterPro" id="IPR036942">
    <property type="entry name" value="Beta-barrel_TonB_sf"/>
</dbReference>